<feature type="transmembrane region" description="Helical" evidence="7">
    <location>
        <begin position="336"/>
        <end position="355"/>
    </location>
</feature>
<sequence>MAASIQTREVSDVNERTHLLSQPITYGASAESGLAGDGSDSDTSGRRVRKKRAPTPLPVLQLFTMLTVQLVEPITSMSIYPYINQLISELDITGGDERRVGYYAGLIESLFFATEAVTVLHWGRLSDRIGRKPVLMIGLFGASISMLSFGLARTFWALVVARSISGLLNGNIGVMKSAMGDLTDSSNRADGFALLPVVWSFGATMGPLIGGTFARPHERFPMVFTGEFWIKYPYFLPCLIAASCGFACVLLVLFVFTESAPPKKRRSASYDSLETRVSSKQPPVNGLRGLLTYPVVLSVTNYATLAFLNISFNALFPLFASMPREIGGLEFQPSRIGYILGAYGTLCGAYQYLYFSKIIRRFGERKVFICGIAAYACVFALFPATSIVAGTKWQWVGLSAIIVLLALSDMAFGSIMIIITASAPCKASLGATNGLSQTAISIIRAIGPAFSASMFSVSVENNILYGYGVYALLFTFAILSLIPASMLPVELWEEADSDDED</sequence>
<evidence type="ECO:0000256" key="5">
    <source>
        <dbReference type="ARBA" id="ARBA00023136"/>
    </source>
</evidence>
<evidence type="ECO:0000256" key="6">
    <source>
        <dbReference type="SAM" id="MobiDB-lite"/>
    </source>
</evidence>
<dbReference type="PROSITE" id="PS50850">
    <property type="entry name" value="MFS"/>
    <property type="match status" value="1"/>
</dbReference>
<evidence type="ECO:0000256" key="1">
    <source>
        <dbReference type="ARBA" id="ARBA00004141"/>
    </source>
</evidence>
<dbReference type="SUPFAM" id="SSF103473">
    <property type="entry name" value="MFS general substrate transporter"/>
    <property type="match status" value="1"/>
</dbReference>
<dbReference type="InterPro" id="IPR036259">
    <property type="entry name" value="MFS_trans_sf"/>
</dbReference>
<evidence type="ECO:0000256" key="7">
    <source>
        <dbReference type="SAM" id="Phobius"/>
    </source>
</evidence>
<dbReference type="InterPro" id="IPR011701">
    <property type="entry name" value="MFS"/>
</dbReference>
<feature type="transmembrane region" description="Helical" evidence="7">
    <location>
        <begin position="134"/>
        <end position="152"/>
    </location>
</feature>
<evidence type="ECO:0000256" key="3">
    <source>
        <dbReference type="ARBA" id="ARBA00022692"/>
    </source>
</evidence>
<protein>
    <submittedName>
        <fullName evidence="9">MFS general substrate transporter</fullName>
    </submittedName>
</protein>
<feature type="transmembrane region" description="Helical" evidence="7">
    <location>
        <begin position="191"/>
        <end position="214"/>
    </location>
</feature>
<dbReference type="Pfam" id="PF07690">
    <property type="entry name" value="MFS_1"/>
    <property type="match status" value="1"/>
</dbReference>
<feature type="transmembrane region" description="Helical" evidence="7">
    <location>
        <begin position="367"/>
        <end position="389"/>
    </location>
</feature>
<dbReference type="PANTHER" id="PTHR23504">
    <property type="entry name" value="MAJOR FACILITATOR SUPERFAMILY DOMAIN-CONTAINING PROTEIN 10"/>
    <property type="match status" value="1"/>
</dbReference>
<feature type="transmembrane region" description="Helical" evidence="7">
    <location>
        <begin position="234"/>
        <end position="256"/>
    </location>
</feature>
<evidence type="ECO:0000259" key="8">
    <source>
        <dbReference type="PROSITE" id="PS50850"/>
    </source>
</evidence>
<evidence type="ECO:0000313" key="9">
    <source>
        <dbReference type="EMBL" id="KIY69690.1"/>
    </source>
</evidence>
<dbReference type="InterPro" id="IPR001958">
    <property type="entry name" value="Tet-R_TetA/multi-R_MdtG-like"/>
</dbReference>
<keyword evidence="5 7" id="KW-0472">Membrane</keyword>
<evidence type="ECO:0000256" key="4">
    <source>
        <dbReference type="ARBA" id="ARBA00022989"/>
    </source>
</evidence>
<dbReference type="EMBL" id="KN880480">
    <property type="protein sequence ID" value="KIY69690.1"/>
    <property type="molecule type" value="Genomic_DNA"/>
</dbReference>
<feature type="domain" description="Major facilitator superfamily (MFS) profile" evidence="8">
    <location>
        <begin position="61"/>
        <end position="486"/>
    </location>
</feature>
<keyword evidence="2" id="KW-0813">Transport</keyword>
<feature type="transmembrane region" description="Helical" evidence="7">
    <location>
        <begin position="395"/>
        <end position="419"/>
    </location>
</feature>
<feature type="transmembrane region" description="Helical" evidence="7">
    <location>
        <begin position="290"/>
        <end position="316"/>
    </location>
</feature>
<reference evidence="9 10" key="1">
    <citation type="journal article" date="2015" name="Fungal Genet. Biol.">
        <title>Evolution of novel wood decay mechanisms in Agaricales revealed by the genome sequences of Fistulina hepatica and Cylindrobasidium torrendii.</title>
        <authorList>
            <person name="Floudas D."/>
            <person name="Held B.W."/>
            <person name="Riley R."/>
            <person name="Nagy L.G."/>
            <person name="Koehler G."/>
            <person name="Ransdell A.S."/>
            <person name="Younus H."/>
            <person name="Chow J."/>
            <person name="Chiniquy J."/>
            <person name="Lipzen A."/>
            <person name="Tritt A."/>
            <person name="Sun H."/>
            <person name="Haridas S."/>
            <person name="LaButti K."/>
            <person name="Ohm R.A."/>
            <person name="Kues U."/>
            <person name="Blanchette R.A."/>
            <person name="Grigoriev I.V."/>
            <person name="Minto R.E."/>
            <person name="Hibbett D.S."/>
        </authorList>
    </citation>
    <scope>NUCLEOTIDE SEQUENCE [LARGE SCALE GENOMIC DNA]</scope>
    <source>
        <strain evidence="9 10">FP15055 ss-10</strain>
    </source>
</reference>
<organism evidence="9 10">
    <name type="scientific">Cylindrobasidium torrendii FP15055 ss-10</name>
    <dbReference type="NCBI Taxonomy" id="1314674"/>
    <lineage>
        <taxon>Eukaryota</taxon>
        <taxon>Fungi</taxon>
        <taxon>Dikarya</taxon>
        <taxon>Basidiomycota</taxon>
        <taxon>Agaricomycotina</taxon>
        <taxon>Agaricomycetes</taxon>
        <taxon>Agaricomycetidae</taxon>
        <taxon>Agaricales</taxon>
        <taxon>Marasmiineae</taxon>
        <taxon>Physalacriaceae</taxon>
        <taxon>Cylindrobasidium</taxon>
    </lineage>
</organism>
<gene>
    <name evidence="9" type="ORF">CYLTODRAFT_393378</name>
</gene>
<keyword evidence="3 7" id="KW-0812">Transmembrane</keyword>
<dbReference type="Gene3D" id="1.20.1250.20">
    <property type="entry name" value="MFS general substrate transporter like domains"/>
    <property type="match status" value="1"/>
</dbReference>
<keyword evidence="4 7" id="KW-1133">Transmembrane helix</keyword>
<comment type="subcellular location">
    <subcellularLocation>
        <location evidence="1">Membrane</location>
        <topology evidence="1">Multi-pass membrane protein</topology>
    </subcellularLocation>
</comment>
<dbReference type="CDD" id="cd17330">
    <property type="entry name" value="MFS_SLC46_TetA_like"/>
    <property type="match status" value="1"/>
</dbReference>
<accession>A0A0D7BHP8</accession>
<proteinExistence type="predicted"/>
<dbReference type="PANTHER" id="PTHR23504:SF15">
    <property type="entry name" value="MAJOR FACILITATOR SUPERFAMILY (MFS) PROFILE DOMAIN-CONTAINING PROTEIN"/>
    <property type="match status" value="1"/>
</dbReference>
<keyword evidence="10" id="KW-1185">Reference proteome</keyword>
<name>A0A0D7BHP8_9AGAR</name>
<feature type="transmembrane region" description="Helical" evidence="7">
    <location>
        <begin position="463"/>
        <end position="482"/>
    </location>
</feature>
<dbReference type="PRINTS" id="PR01035">
    <property type="entry name" value="TCRTETA"/>
</dbReference>
<dbReference type="OrthoDB" id="419616at2759"/>
<dbReference type="GO" id="GO:0022857">
    <property type="term" value="F:transmembrane transporter activity"/>
    <property type="evidence" value="ECO:0007669"/>
    <property type="project" value="InterPro"/>
</dbReference>
<dbReference type="AlphaFoldDB" id="A0A0D7BHP8"/>
<feature type="transmembrane region" description="Helical" evidence="7">
    <location>
        <begin position="100"/>
        <end position="122"/>
    </location>
</feature>
<dbReference type="InterPro" id="IPR020846">
    <property type="entry name" value="MFS_dom"/>
</dbReference>
<evidence type="ECO:0000256" key="2">
    <source>
        <dbReference type="ARBA" id="ARBA00022448"/>
    </source>
</evidence>
<evidence type="ECO:0000313" key="10">
    <source>
        <dbReference type="Proteomes" id="UP000054007"/>
    </source>
</evidence>
<feature type="region of interest" description="Disordered" evidence="6">
    <location>
        <begin position="30"/>
        <end position="51"/>
    </location>
</feature>
<dbReference type="Proteomes" id="UP000054007">
    <property type="component" value="Unassembled WGS sequence"/>
</dbReference>
<dbReference type="GO" id="GO:0016020">
    <property type="term" value="C:membrane"/>
    <property type="evidence" value="ECO:0007669"/>
    <property type="project" value="UniProtKB-SubCell"/>
</dbReference>